<evidence type="ECO:0000313" key="10">
    <source>
        <dbReference type="EMBL" id="MTE03262.1"/>
    </source>
</evidence>
<keyword evidence="1 5" id="KW-0677">Repeat</keyword>
<dbReference type="InterPro" id="IPR003959">
    <property type="entry name" value="ATPase_AAA_core"/>
</dbReference>
<evidence type="ECO:0000256" key="7">
    <source>
        <dbReference type="SAM" id="Coils"/>
    </source>
</evidence>
<dbReference type="InterPro" id="IPR036628">
    <property type="entry name" value="Clp_N_dom_sf"/>
</dbReference>
<dbReference type="InterPro" id="IPR041546">
    <property type="entry name" value="ClpA/ClpB_AAA_lid"/>
</dbReference>
<dbReference type="AlphaFoldDB" id="A0A9X5AM53"/>
<dbReference type="Gene3D" id="1.10.1780.10">
    <property type="entry name" value="Clp, N-terminal domain"/>
    <property type="match status" value="1"/>
</dbReference>
<feature type="domain" description="Clp R" evidence="9">
    <location>
        <begin position="1"/>
        <end position="146"/>
    </location>
</feature>
<dbReference type="PROSITE" id="PS50151">
    <property type="entry name" value="UVR"/>
    <property type="match status" value="1"/>
</dbReference>
<dbReference type="GO" id="GO:0034605">
    <property type="term" value="P:cellular response to heat"/>
    <property type="evidence" value="ECO:0007669"/>
    <property type="project" value="TreeGrafter"/>
</dbReference>
<dbReference type="PANTHER" id="PTHR11638:SF175">
    <property type="entry name" value="ATP-DEPENDENT CLP PROTEASE, ATP-BINDING SUBUNIT CLPC"/>
    <property type="match status" value="1"/>
</dbReference>
<dbReference type="SMART" id="SM01086">
    <property type="entry name" value="ClpB_D2-small"/>
    <property type="match status" value="1"/>
</dbReference>
<dbReference type="Pfam" id="PF00004">
    <property type="entry name" value="AAA"/>
    <property type="match status" value="1"/>
</dbReference>
<dbReference type="PANTHER" id="PTHR11638">
    <property type="entry name" value="ATP-DEPENDENT CLP PROTEASE"/>
    <property type="match status" value="1"/>
</dbReference>
<dbReference type="FunFam" id="3.40.50.300:FF:000010">
    <property type="entry name" value="Chaperone clpB 1, putative"/>
    <property type="match status" value="1"/>
</dbReference>
<dbReference type="InterPro" id="IPR018368">
    <property type="entry name" value="ClpA/B_CS1"/>
</dbReference>
<evidence type="ECO:0000313" key="11">
    <source>
        <dbReference type="Proteomes" id="UP000488295"/>
    </source>
</evidence>
<dbReference type="InterPro" id="IPR028299">
    <property type="entry name" value="ClpA/B_CS2"/>
</dbReference>
<sequence>MEKSYSDSAKNVLEIAKEQAQNFHHRIIGTEHVLLALVIEANGDAGKLLRERNVTPTLVREEIERYTGYGSSPKATYMEMSPRLSLVLNFAKQRADELGTAQIETKHILLGLLASDQILASLILKNIGVDPRDLSQDVNDSFMDGSGEENNVLGISSATGMKKGKSLTPNLDKVSVNLNKRAREGAIDPVIGRDKEIKRVIQILSRRTKNNPVLVGEPGVGKTAVAQGIAAVIVNHEVPDTLAKKRVMALDMGSLIAGTKYRGEFEDRMKKILKEIQQDGSVILFVDEMHTLIGAGGAEGAIDASNILKPSLARGDIQMIGATTFDEYQKYIEKDQALARRFQQVKIGEPSKEETVDILKGLRPKYEKFHNVKIEDEAINDAVEFSTRYIANRFLPDKAIDLIDEASAAVKIQAIGKSDPRLTKLDTQINDVIHQKEQAAENQNFVQAAKLRDEENKLTQDRDKLIEKVENKNSKKSIVDSDKIAQIVSEWTGVPVTRMKKSETKRLAHLESILHERVIGQDEAISAVSRAIRRSRSGIKDENRPIGSFLFLGPTGVGKTELAKALAAAVFGSERNIIRVDMSEYMDQIATSKLIGSAPGYVGYEEGGQLSERVRRNPYSVILLDEVEKAHPDVFNLLLQVLDEGFLTDSKGRKVDFRNTIIIMTSNLGSRGLQEDKTVGFAADNADKNKLQQEKVTAAVKQFFRPEFLNRIDETVVFDSLTKKQLREIVSLMTGHLVDRLAKKDVTLKISPAALDVLAKDGFDPEMGARPLRRAIQHELEDVIAEDLISEKIKADQIVKVGAHQGKLKFTILDKDNTLVKN</sequence>
<gene>
    <name evidence="10" type="ORF">GJU95_05700</name>
</gene>
<dbReference type="InterPro" id="IPR027417">
    <property type="entry name" value="P-loop_NTPase"/>
</dbReference>
<dbReference type="Gene3D" id="4.10.860.10">
    <property type="entry name" value="UVR domain"/>
    <property type="match status" value="1"/>
</dbReference>
<dbReference type="PRINTS" id="PR00300">
    <property type="entry name" value="CLPPROTEASEA"/>
</dbReference>
<feature type="coiled-coil region" evidence="7">
    <location>
        <begin position="422"/>
        <end position="475"/>
    </location>
</feature>
<evidence type="ECO:0000256" key="4">
    <source>
        <dbReference type="ARBA" id="ARBA00023186"/>
    </source>
</evidence>
<dbReference type="SUPFAM" id="SSF81923">
    <property type="entry name" value="Double Clp-N motif"/>
    <property type="match status" value="1"/>
</dbReference>
<dbReference type="InterPro" id="IPR050130">
    <property type="entry name" value="ClpA_ClpB"/>
</dbReference>
<dbReference type="FunFam" id="3.40.50.300:FF:000025">
    <property type="entry name" value="ATP-dependent Clp protease subunit"/>
    <property type="match status" value="1"/>
</dbReference>
<protein>
    <submittedName>
        <fullName evidence="10">AAA domain-containing protein</fullName>
    </submittedName>
</protein>
<reference evidence="10 11" key="1">
    <citation type="submission" date="2019-11" db="EMBL/GenBank/DDBJ databases">
        <title>Gastrointestinal microbiota of Peromyscus leucopus.</title>
        <authorList>
            <person name="Milovic A."/>
            <person name="Bassam K."/>
            <person name="Barbour A.G."/>
        </authorList>
    </citation>
    <scope>NUCLEOTIDE SEQUENCE [LARGE SCALE GENOMIC DNA]</scope>
    <source>
        <strain evidence="10 11">LL8</strain>
    </source>
</reference>
<evidence type="ECO:0000259" key="9">
    <source>
        <dbReference type="PROSITE" id="PS51903"/>
    </source>
</evidence>
<dbReference type="SMART" id="SM00382">
    <property type="entry name" value="AAA"/>
    <property type="match status" value="2"/>
</dbReference>
<dbReference type="GO" id="GO:0016887">
    <property type="term" value="F:ATP hydrolysis activity"/>
    <property type="evidence" value="ECO:0007669"/>
    <property type="project" value="InterPro"/>
</dbReference>
<dbReference type="InterPro" id="IPR001270">
    <property type="entry name" value="ClpA/B"/>
</dbReference>
<dbReference type="PROSITE" id="PS00870">
    <property type="entry name" value="CLPAB_1"/>
    <property type="match status" value="1"/>
</dbReference>
<dbReference type="CDD" id="cd00009">
    <property type="entry name" value="AAA"/>
    <property type="match status" value="1"/>
</dbReference>
<comment type="similarity">
    <text evidence="6">Belongs to the ClpA/ClpB family.</text>
</comment>
<dbReference type="SUPFAM" id="SSF52540">
    <property type="entry name" value="P-loop containing nucleoside triphosphate hydrolases"/>
    <property type="match status" value="2"/>
</dbReference>
<keyword evidence="3 6" id="KW-0067">ATP-binding</keyword>
<dbReference type="Pfam" id="PF07724">
    <property type="entry name" value="AAA_2"/>
    <property type="match status" value="1"/>
</dbReference>
<proteinExistence type="inferred from homology"/>
<dbReference type="EMBL" id="WKKC01000013">
    <property type="protein sequence ID" value="MTE03262.1"/>
    <property type="molecule type" value="Genomic_DNA"/>
</dbReference>
<dbReference type="InterPro" id="IPR004176">
    <property type="entry name" value="Clp_R_N"/>
</dbReference>
<dbReference type="PROSITE" id="PS00871">
    <property type="entry name" value="CLPAB_2"/>
    <property type="match status" value="1"/>
</dbReference>
<keyword evidence="2 6" id="KW-0547">Nucleotide-binding</keyword>
<dbReference type="InterPro" id="IPR003593">
    <property type="entry name" value="AAA+_ATPase"/>
</dbReference>
<dbReference type="PROSITE" id="PS51903">
    <property type="entry name" value="CLP_R"/>
    <property type="match status" value="1"/>
</dbReference>
<dbReference type="GO" id="GO:0005737">
    <property type="term" value="C:cytoplasm"/>
    <property type="evidence" value="ECO:0007669"/>
    <property type="project" value="TreeGrafter"/>
</dbReference>
<organism evidence="10 11">
    <name type="scientific">Lactobacillus johnsonii</name>
    <dbReference type="NCBI Taxonomy" id="33959"/>
    <lineage>
        <taxon>Bacteria</taxon>
        <taxon>Bacillati</taxon>
        <taxon>Bacillota</taxon>
        <taxon>Bacilli</taxon>
        <taxon>Lactobacillales</taxon>
        <taxon>Lactobacillaceae</taxon>
        <taxon>Lactobacillus</taxon>
    </lineage>
</organism>
<evidence type="ECO:0000256" key="1">
    <source>
        <dbReference type="ARBA" id="ARBA00022737"/>
    </source>
</evidence>
<dbReference type="Pfam" id="PF02861">
    <property type="entry name" value="Clp_N"/>
    <property type="match status" value="1"/>
</dbReference>
<evidence type="ECO:0000256" key="6">
    <source>
        <dbReference type="RuleBase" id="RU004432"/>
    </source>
</evidence>
<dbReference type="RefSeq" id="WP_155692609.1">
    <property type="nucleotide sequence ID" value="NZ_WKKC01000013.1"/>
</dbReference>
<dbReference type="Gene3D" id="1.10.8.60">
    <property type="match status" value="2"/>
</dbReference>
<evidence type="ECO:0000256" key="5">
    <source>
        <dbReference type="PROSITE-ProRule" id="PRU01251"/>
    </source>
</evidence>
<dbReference type="Gene3D" id="3.40.50.300">
    <property type="entry name" value="P-loop containing nucleotide triphosphate hydrolases"/>
    <property type="match status" value="2"/>
</dbReference>
<feature type="domain" description="UVR" evidence="8">
    <location>
        <begin position="426"/>
        <end position="461"/>
    </location>
</feature>
<dbReference type="Pfam" id="PF17871">
    <property type="entry name" value="AAA_lid_9"/>
    <property type="match status" value="1"/>
</dbReference>
<dbReference type="GO" id="GO:0005524">
    <property type="term" value="F:ATP binding"/>
    <property type="evidence" value="ECO:0007669"/>
    <property type="project" value="UniProtKB-KW"/>
</dbReference>
<accession>A0A9X5AM53</accession>
<comment type="caution">
    <text evidence="10">The sequence shown here is derived from an EMBL/GenBank/DDBJ whole genome shotgun (WGS) entry which is preliminary data.</text>
</comment>
<dbReference type="InterPro" id="IPR019489">
    <property type="entry name" value="Clp_ATPase_C"/>
</dbReference>
<keyword evidence="4 6" id="KW-0143">Chaperone</keyword>
<evidence type="ECO:0000256" key="2">
    <source>
        <dbReference type="ARBA" id="ARBA00022741"/>
    </source>
</evidence>
<dbReference type="Proteomes" id="UP000488295">
    <property type="component" value="Unassembled WGS sequence"/>
</dbReference>
<dbReference type="InterPro" id="IPR001943">
    <property type="entry name" value="UVR_dom"/>
</dbReference>
<name>A0A9X5AM53_LACJH</name>
<keyword evidence="7" id="KW-0175">Coiled coil</keyword>
<evidence type="ECO:0000256" key="3">
    <source>
        <dbReference type="ARBA" id="ARBA00022840"/>
    </source>
</evidence>
<dbReference type="Pfam" id="PF10431">
    <property type="entry name" value="ClpB_D2-small"/>
    <property type="match status" value="1"/>
</dbReference>
<evidence type="ECO:0000259" key="8">
    <source>
        <dbReference type="PROSITE" id="PS50151"/>
    </source>
</evidence>
<dbReference type="CDD" id="cd19499">
    <property type="entry name" value="RecA-like_ClpB_Hsp104-like"/>
    <property type="match status" value="1"/>
</dbReference>